<evidence type="ECO:0000313" key="2">
    <source>
        <dbReference type="EMBL" id="CAD9812398.1"/>
    </source>
</evidence>
<reference evidence="3" key="1">
    <citation type="submission" date="2021-01" db="EMBL/GenBank/DDBJ databases">
        <authorList>
            <person name="Corre E."/>
            <person name="Pelletier E."/>
            <person name="Niang G."/>
            <person name="Scheremetjew M."/>
            <person name="Finn R."/>
            <person name="Kale V."/>
            <person name="Holt S."/>
            <person name="Cochrane G."/>
            <person name="Meng A."/>
            <person name="Brown T."/>
            <person name="Cohen L."/>
        </authorList>
    </citation>
    <scope>NUCLEOTIDE SEQUENCE</scope>
    <source>
        <strain evidence="3">CCMP2084</strain>
    </source>
</reference>
<name>A0A6T7FVL8_9STRA</name>
<accession>A0A6T7FVL8</accession>
<dbReference type="AlphaFoldDB" id="A0A6T7FVL8"/>
<sequence>MPSIATLLAAGATLVSDKHVQGKKRKPLGDITPHPNARKTKKKLKAKIHRLTKDEKIISAAEREFISSLCKQLEDDAIVYHAAKSKPNGDTPRIRYGAVSNLVTSLKPTYHFLSIPKINNTLATRRLLREKAEHSKHQENTPSVNTRPPVEIDTPLNADTPPHHALEMKSKFGRKPGLTNKKKQKVGLVPSLRRRNKNFECQTSMFPNLPSRTEFSKERRLVLVGVA</sequence>
<feature type="region of interest" description="Disordered" evidence="1">
    <location>
        <begin position="131"/>
        <end position="150"/>
    </location>
</feature>
<dbReference type="EMBL" id="HBHQ01006284">
    <property type="protein sequence ID" value="CAD9812400.1"/>
    <property type="molecule type" value="Transcribed_RNA"/>
</dbReference>
<evidence type="ECO:0000256" key="1">
    <source>
        <dbReference type="SAM" id="MobiDB-lite"/>
    </source>
</evidence>
<dbReference type="EMBL" id="HBHQ01006283">
    <property type="protein sequence ID" value="CAD9812399.1"/>
    <property type="molecule type" value="Transcribed_RNA"/>
</dbReference>
<dbReference type="EMBL" id="HBHQ01006282">
    <property type="protein sequence ID" value="CAD9812398.1"/>
    <property type="molecule type" value="Transcribed_RNA"/>
</dbReference>
<organism evidence="3">
    <name type="scientific">Attheya septentrionalis</name>
    <dbReference type="NCBI Taxonomy" id="420275"/>
    <lineage>
        <taxon>Eukaryota</taxon>
        <taxon>Sar</taxon>
        <taxon>Stramenopiles</taxon>
        <taxon>Ochrophyta</taxon>
        <taxon>Bacillariophyta</taxon>
        <taxon>Coscinodiscophyceae</taxon>
        <taxon>Chaetocerotophycidae</taxon>
        <taxon>Chaetocerotales</taxon>
        <taxon>Attheyaceae</taxon>
        <taxon>Attheya</taxon>
    </lineage>
</organism>
<evidence type="ECO:0000313" key="4">
    <source>
        <dbReference type="EMBL" id="CAD9812400.1"/>
    </source>
</evidence>
<gene>
    <name evidence="2" type="ORF">ASEP1449_LOCUS4223</name>
    <name evidence="3" type="ORF">ASEP1449_LOCUS4224</name>
    <name evidence="4" type="ORF">ASEP1449_LOCUS4225</name>
    <name evidence="5" type="ORF">ASEP1449_LOCUS4226</name>
</gene>
<dbReference type="EMBL" id="HBHQ01006285">
    <property type="protein sequence ID" value="CAD9812401.1"/>
    <property type="molecule type" value="Transcribed_RNA"/>
</dbReference>
<evidence type="ECO:0000313" key="5">
    <source>
        <dbReference type="EMBL" id="CAD9812401.1"/>
    </source>
</evidence>
<evidence type="ECO:0008006" key="6">
    <source>
        <dbReference type="Google" id="ProtNLM"/>
    </source>
</evidence>
<evidence type="ECO:0000313" key="3">
    <source>
        <dbReference type="EMBL" id="CAD9812399.1"/>
    </source>
</evidence>
<protein>
    <recommendedName>
        <fullName evidence="6">Ribosome biogenesis protein SLX9</fullName>
    </recommendedName>
</protein>
<proteinExistence type="predicted"/>